<dbReference type="Proteomes" id="UP000015105">
    <property type="component" value="Chromosome 4D"/>
</dbReference>
<organism evidence="2 3">
    <name type="scientific">Aegilops tauschii subsp. strangulata</name>
    <name type="common">Goatgrass</name>
    <dbReference type="NCBI Taxonomy" id="200361"/>
    <lineage>
        <taxon>Eukaryota</taxon>
        <taxon>Viridiplantae</taxon>
        <taxon>Streptophyta</taxon>
        <taxon>Embryophyta</taxon>
        <taxon>Tracheophyta</taxon>
        <taxon>Spermatophyta</taxon>
        <taxon>Magnoliopsida</taxon>
        <taxon>Liliopsida</taxon>
        <taxon>Poales</taxon>
        <taxon>Poaceae</taxon>
        <taxon>BOP clade</taxon>
        <taxon>Pooideae</taxon>
        <taxon>Triticodae</taxon>
        <taxon>Triticeae</taxon>
        <taxon>Triticinae</taxon>
        <taxon>Aegilops</taxon>
    </lineage>
</organism>
<name>A0A453I3Y4_AEGTS</name>
<dbReference type="Gramene" id="AET4Gv20436200.6">
    <property type="protein sequence ID" value="AET4Gv20436200.6"/>
    <property type="gene ID" value="AET4Gv20436200"/>
</dbReference>
<reference evidence="2" key="4">
    <citation type="submission" date="2019-03" db="UniProtKB">
        <authorList>
            <consortium name="EnsemblPlants"/>
        </authorList>
    </citation>
    <scope>IDENTIFICATION</scope>
</reference>
<reference evidence="2" key="3">
    <citation type="journal article" date="2017" name="Nature">
        <title>Genome sequence of the progenitor of the wheat D genome Aegilops tauschii.</title>
        <authorList>
            <person name="Luo M.C."/>
            <person name="Gu Y.Q."/>
            <person name="Puiu D."/>
            <person name="Wang H."/>
            <person name="Twardziok S.O."/>
            <person name="Deal K.R."/>
            <person name="Huo N."/>
            <person name="Zhu T."/>
            <person name="Wang L."/>
            <person name="Wang Y."/>
            <person name="McGuire P.E."/>
            <person name="Liu S."/>
            <person name="Long H."/>
            <person name="Ramasamy R.K."/>
            <person name="Rodriguez J.C."/>
            <person name="Van S.L."/>
            <person name="Yuan L."/>
            <person name="Wang Z."/>
            <person name="Xia Z."/>
            <person name="Xiao L."/>
            <person name="Anderson O.D."/>
            <person name="Ouyang S."/>
            <person name="Liang Y."/>
            <person name="Zimin A.V."/>
            <person name="Pertea G."/>
            <person name="Qi P."/>
            <person name="Bennetzen J.L."/>
            <person name="Dai X."/>
            <person name="Dawson M.W."/>
            <person name="Muller H.G."/>
            <person name="Kugler K."/>
            <person name="Rivarola-Duarte L."/>
            <person name="Spannagl M."/>
            <person name="Mayer K.F.X."/>
            <person name="Lu F.H."/>
            <person name="Bevan M.W."/>
            <person name="Leroy P."/>
            <person name="Li P."/>
            <person name="You F.M."/>
            <person name="Sun Q."/>
            <person name="Liu Z."/>
            <person name="Lyons E."/>
            <person name="Wicker T."/>
            <person name="Salzberg S.L."/>
            <person name="Devos K.M."/>
            <person name="Dvorak J."/>
        </authorList>
    </citation>
    <scope>NUCLEOTIDE SEQUENCE [LARGE SCALE GENOMIC DNA]</scope>
    <source>
        <strain evidence="2">cv. AL8/78</strain>
    </source>
</reference>
<sequence>VFKGRRPLPLFSCLPVSVSASTPLLASPRLRANKPPSQKPHAPSSSPQPGACPPPLLVQPARAVASESRRHLHPDSFTPLVVPFHRLLFPVFPAKRIVRLCRRDASSSRGGGGGGSPAWDARFVACLGSFPPMLVHSFFACPAGWLLAFR</sequence>
<keyword evidence="3" id="KW-1185">Reference proteome</keyword>
<proteinExistence type="predicted"/>
<dbReference type="EnsemblPlants" id="AET4Gv20436200.6">
    <property type="protein sequence ID" value="AET4Gv20436200.6"/>
    <property type="gene ID" value="AET4Gv20436200"/>
</dbReference>
<reference evidence="3" key="2">
    <citation type="journal article" date="2017" name="Nat. Plants">
        <title>The Aegilops tauschii genome reveals multiple impacts of transposons.</title>
        <authorList>
            <person name="Zhao G."/>
            <person name="Zou C."/>
            <person name="Li K."/>
            <person name="Wang K."/>
            <person name="Li T."/>
            <person name="Gao L."/>
            <person name="Zhang X."/>
            <person name="Wang H."/>
            <person name="Yang Z."/>
            <person name="Liu X."/>
            <person name="Jiang W."/>
            <person name="Mao L."/>
            <person name="Kong X."/>
            <person name="Jiao Y."/>
            <person name="Jia J."/>
        </authorList>
    </citation>
    <scope>NUCLEOTIDE SEQUENCE [LARGE SCALE GENOMIC DNA]</scope>
    <source>
        <strain evidence="3">cv. AL8/78</strain>
    </source>
</reference>
<accession>A0A453I3Y4</accession>
<evidence type="ECO:0000313" key="3">
    <source>
        <dbReference type="Proteomes" id="UP000015105"/>
    </source>
</evidence>
<reference evidence="2" key="5">
    <citation type="journal article" date="2021" name="G3 (Bethesda)">
        <title>Aegilops tauschii genome assembly Aet v5.0 features greater sequence contiguity and improved annotation.</title>
        <authorList>
            <person name="Wang L."/>
            <person name="Zhu T."/>
            <person name="Rodriguez J.C."/>
            <person name="Deal K.R."/>
            <person name="Dubcovsky J."/>
            <person name="McGuire P.E."/>
            <person name="Lux T."/>
            <person name="Spannagl M."/>
            <person name="Mayer K.F.X."/>
            <person name="Baldrich P."/>
            <person name="Meyers B.C."/>
            <person name="Huo N."/>
            <person name="Gu Y.Q."/>
            <person name="Zhou H."/>
            <person name="Devos K.M."/>
            <person name="Bennetzen J.L."/>
            <person name="Unver T."/>
            <person name="Budak H."/>
            <person name="Gulick P.J."/>
            <person name="Galiba G."/>
            <person name="Kalapos B."/>
            <person name="Nelson D.R."/>
            <person name="Li P."/>
            <person name="You F.M."/>
            <person name="Luo M.C."/>
            <person name="Dvorak J."/>
        </authorList>
    </citation>
    <scope>NUCLEOTIDE SEQUENCE [LARGE SCALE GENOMIC DNA]</scope>
    <source>
        <strain evidence="2">cv. AL8/78</strain>
    </source>
</reference>
<evidence type="ECO:0000313" key="2">
    <source>
        <dbReference type="EnsemblPlants" id="AET4Gv20436200.6"/>
    </source>
</evidence>
<dbReference type="AlphaFoldDB" id="A0A453I3Y4"/>
<evidence type="ECO:0000256" key="1">
    <source>
        <dbReference type="SAM" id="MobiDB-lite"/>
    </source>
</evidence>
<feature type="region of interest" description="Disordered" evidence="1">
    <location>
        <begin position="27"/>
        <end position="53"/>
    </location>
</feature>
<reference evidence="3" key="1">
    <citation type="journal article" date="2014" name="Science">
        <title>Ancient hybridizations among the ancestral genomes of bread wheat.</title>
        <authorList>
            <consortium name="International Wheat Genome Sequencing Consortium,"/>
            <person name="Marcussen T."/>
            <person name="Sandve S.R."/>
            <person name="Heier L."/>
            <person name="Spannagl M."/>
            <person name="Pfeifer M."/>
            <person name="Jakobsen K.S."/>
            <person name="Wulff B.B."/>
            <person name="Steuernagel B."/>
            <person name="Mayer K.F."/>
            <person name="Olsen O.A."/>
        </authorList>
    </citation>
    <scope>NUCLEOTIDE SEQUENCE [LARGE SCALE GENOMIC DNA]</scope>
    <source>
        <strain evidence="3">cv. AL8/78</strain>
    </source>
</reference>
<protein>
    <submittedName>
        <fullName evidence="2">Uncharacterized protein</fullName>
    </submittedName>
</protein>